<keyword evidence="2" id="KW-0560">Oxidoreductase</keyword>
<dbReference type="SUPFAM" id="SSF46626">
    <property type="entry name" value="Cytochrome c"/>
    <property type="match status" value="1"/>
</dbReference>
<feature type="non-terminal residue" evidence="2">
    <location>
        <position position="76"/>
    </location>
</feature>
<protein>
    <submittedName>
        <fullName evidence="2">Cytochrome c551 peroxidase</fullName>
        <ecNumber evidence="2">1.11.1.5</ecNumber>
    </submittedName>
</protein>
<dbReference type="AlphaFoldDB" id="A0A3B1BDP3"/>
<proteinExistence type="predicted"/>
<dbReference type="EMBL" id="UOFX01000038">
    <property type="protein sequence ID" value="VAX08510.1"/>
    <property type="molecule type" value="Genomic_DNA"/>
</dbReference>
<dbReference type="GO" id="GO:0009055">
    <property type="term" value="F:electron transfer activity"/>
    <property type="evidence" value="ECO:0007669"/>
    <property type="project" value="InterPro"/>
</dbReference>
<name>A0A3B1BDP3_9ZZZZ</name>
<dbReference type="Gene3D" id="1.10.760.10">
    <property type="entry name" value="Cytochrome c-like domain"/>
    <property type="match status" value="1"/>
</dbReference>
<reference evidence="2" key="1">
    <citation type="submission" date="2018-06" db="EMBL/GenBank/DDBJ databases">
        <authorList>
            <person name="Zhirakovskaya E."/>
        </authorList>
    </citation>
    <scope>NUCLEOTIDE SEQUENCE</scope>
</reference>
<feature type="domain" description="Di-haem cytochrome c peroxidase" evidence="1">
    <location>
        <begin position="46"/>
        <end position="75"/>
    </location>
</feature>
<gene>
    <name evidence="2" type="ORF">MNBD_GAMMA26-407</name>
</gene>
<dbReference type="GO" id="GO:0020037">
    <property type="term" value="F:heme binding"/>
    <property type="evidence" value="ECO:0007669"/>
    <property type="project" value="InterPro"/>
</dbReference>
<accession>A0A3B1BDP3</accession>
<sequence length="76" mass="8151">MVSTKGLFCIAMVAMLGVSASAVADKSDYLMPEMAPAPKDNQTTTERIQLGKALFFDPRLSSSNWISCATCHNPAL</sequence>
<organism evidence="2">
    <name type="scientific">hydrothermal vent metagenome</name>
    <dbReference type="NCBI Taxonomy" id="652676"/>
    <lineage>
        <taxon>unclassified sequences</taxon>
        <taxon>metagenomes</taxon>
        <taxon>ecological metagenomes</taxon>
    </lineage>
</organism>
<dbReference type="EC" id="1.11.1.5" evidence="2"/>
<evidence type="ECO:0000259" key="1">
    <source>
        <dbReference type="Pfam" id="PF03150"/>
    </source>
</evidence>
<dbReference type="Pfam" id="PF03150">
    <property type="entry name" value="CCP_MauG"/>
    <property type="match status" value="1"/>
</dbReference>
<dbReference type="GO" id="GO:0004130">
    <property type="term" value="F:cytochrome-c peroxidase activity"/>
    <property type="evidence" value="ECO:0007669"/>
    <property type="project" value="UniProtKB-EC"/>
</dbReference>
<dbReference type="InterPro" id="IPR004852">
    <property type="entry name" value="Di-haem_cyt_c_peroxidsae"/>
</dbReference>
<dbReference type="InterPro" id="IPR036909">
    <property type="entry name" value="Cyt_c-like_dom_sf"/>
</dbReference>
<keyword evidence="2" id="KW-0575">Peroxidase</keyword>
<evidence type="ECO:0000313" key="2">
    <source>
        <dbReference type="EMBL" id="VAX08510.1"/>
    </source>
</evidence>